<organism evidence="1 2">
    <name type="scientific">Eumeta variegata</name>
    <name type="common">Bagworm moth</name>
    <name type="synonym">Eumeta japonica</name>
    <dbReference type="NCBI Taxonomy" id="151549"/>
    <lineage>
        <taxon>Eukaryota</taxon>
        <taxon>Metazoa</taxon>
        <taxon>Ecdysozoa</taxon>
        <taxon>Arthropoda</taxon>
        <taxon>Hexapoda</taxon>
        <taxon>Insecta</taxon>
        <taxon>Pterygota</taxon>
        <taxon>Neoptera</taxon>
        <taxon>Endopterygota</taxon>
        <taxon>Lepidoptera</taxon>
        <taxon>Glossata</taxon>
        <taxon>Ditrysia</taxon>
        <taxon>Tineoidea</taxon>
        <taxon>Psychidae</taxon>
        <taxon>Oiketicinae</taxon>
        <taxon>Eumeta</taxon>
    </lineage>
</organism>
<dbReference type="Proteomes" id="UP000299102">
    <property type="component" value="Unassembled WGS sequence"/>
</dbReference>
<dbReference type="EMBL" id="BGZK01000438">
    <property type="protein sequence ID" value="GBP43540.1"/>
    <property type="molecule type" value="Genomic_DNA"/>
</dbReference>
<dbReference type="AlphaFoldDB" id="A0A4C1VY52"/>
<evidence type="ECO:0000313" key="1">
    <source>
        <dbReference type="EMBL" id="GBP43540.1"/>
    </source>
</evidence>
<evidence type="ECO:0000313" key="2">
    <source>
        <dbReference type="Proteomes" id="UP000299102"/>
    </source>
</evidence>
<accession>A0A4C1VY52</accession>
<proteinExistence type="predicted"/>
<comment type="caution">
    <text evidence="1">The sequence shown here is derived from an EMBL/GenBank/DDBJ whole genome shotgun (WGS) entry which is preliminary data.</text>
</comment>
<sequence>MFRYPIKFRKLHKLQSGRYLTEAHSTADVGANQNNSELDLCNDPEINSPIFFFHDKKLKPQALHADQCAWELAITLVTNVVTTSKTDEIRITIERGSEIENGTGAENECGIEIKTDTKVQKIHSMSMLTELRTLTIWTSHPQERAEQRLPGQLVNK</sequence>
<reference evidence="1 2" key="1">
    <citation type="journal article" date="2019" name="Commun. Biol.">
        <title>The bagworm genome reveals a unique fibroin gene that provides high tensile strength.</title>
        <authorList>
            <person name="Kono N."/>
            <person name="Nakamura H."/>
            <person name="Ohtoshi R."/>
            <person name="Tomita M."/>
            <person name="Numata K."/>
            <person name="Arakawa K."/>
        </authorList>
    </citation>
    <scope>NUCLEOTIDE SEQUENCE [LARGE SCALE GENOMIC DNA]</scope>
</reference>
<keyword evidence="2" id="KW-1185">Reference proteome</keyword>
<protein>
    <submittedName>
        <fullName evidence="1">Uncharacterized protein</fullName>
    </submittedName>
</protein>
<gene>
    <name evidence="1" type="ORF">EVAR_87457_1</name>
</gene>
<name>A0A4C1VY52_EUMVA</name>